<keyword evidence="1 2" id="KW-0732">Signal</keyword>
<dbReference type="SUPFAM" id="SSF56925">
    <property type="entry name" value="OMPA-like"/>
    <property type="match status" value="1"/>
</dbReference>
<dbReference type="InterPro" id="IPR027385">
    <property type="entry name" value="Beta-barrel_OMP"/>
</dbReference>
<dbReference type="RefSeq" id="WP_061897931.1">
    <property type="nucleotide sequence ID" value="NZ_CAXYEW010000041.1"/>
</dbReference>
<dbReference type="AlphaFoldDB" id="A0A151KU84"/>
<dbReference type="EMBL" id="LOBR01000090">
    <property type="protein sequence ID" value="KYN83041.1"/>
    <property type="molecule type" value="Genomic_DNA"/>
</dbReference>
<dbReference type="Gene3D" id="2.40.160.20">
    <property type="match status" value="1"/>
</dbReference>
<reference evidence="6" key="1">
    <citation type="submission" date="2015-12" db="EMBL/GenBank/DDBJ databases">
        <authorList>
            <person name="Shamseldin A."/>
            <person name="Moawad H."/>
            <person name="Abd El-Rahim W.M."/>
            <person name="Sadowsky M.J."/>
        </authorList>
    </citation>
    <scope>NUCLEOTIDE SEQUENCE [LARGE SCALE GENOMIC DNA]</scope>
    <source>
        <strain evidence="6">2538-88</strain>
    </source>
</reference>
<evidence type="ECO:0000313" key="5">
    <source>
        <dbReference type="EMBL" id="KYN83041.1"/>
    </source>
</evidence>
<accession>A0A151KU84</accession>
<keyword evidence="7" id="KW-1185">Reference proteome</keyword>
<name>A0A151KU84_9VIBR</name>
<reference evidence="5 7" key="2">
    <citation type="submission" date="2015-12" db="EMBL/GenBank/DDBJ databases">
        <authorList>
            <person name="Tarr C.L."/>
            <person name="Gladney L.M."/>
        </authorList>
    </citation>
    <scope>NUCLEOTIDE SEQUENCE</scope>
    <source>
        <strain evidence="4 7">1048-83</strain>
        <strain evidence="5">2538-88</strain>
    </source>
</reference>
<comment type="caution">
    <text evidence="5">The sequence shown here is derived from an EMBL/GenBank/DDBJ whole genome shotgun (WGS) entry which is preliminary data.</text>
</comment>
<evidence type="ECO:0000313" key="7">
    <source>
        <dbReference type="Proteomes" id="UP000075609"/>
    </source>
</evidence>
<feature type="chain" id="PRO_5007583582" description="Outer membrane protein beta-barrel domain-containing protein" evidence="2">
    <location>
        <begin position="23"/>
        <end position="189"/>
    </location>
</feature>
<evidence type="ECO:0000256" key="2">
    <source>
        <dbReference type="SAM" id="SignalP"/>
    </source>
</evidence>
<evidence type="ECO:0000259" key="3">
    <source>
        <dbReference type="Pfam" id="PF13505"/>
    </source>
</evidence>
<organism evidence="5 6">
    <name type="scientific">Vibrio cidicii</name>
    <dbReference type="NCBI Taxonomy" id="1763883"/>
    <lineage>
        <taxon>Bacteria</taxon>
        <taxon>Pseudomonadati</taxon>
        <taxon>Pseudomonadota</taxon>
        <taxon>Gammaproteobacteria</taxon>
        <taxon>Vibrionales</taxon>
        <taxon>Vibrionaceae</taxon>
        <taxon>Vibrio</taxon>
    </lineage>
</organism>
<dbReference type="Pfam" id="PF13505">
    <property type="entry name" value="OMP_b-brl"/>
    <property type="match status" value="1"/>
</dbReference>
<evidence type="ECO:0000256" key="1">
    <source>
        <dbReference type="ARBA" id="ARBA00022729"/>
    </source>
</evidence>
<proteinExistence type="predicted"/>
<gene>
    <name evidence="4" type="ORF">ATY35_19575</name>
    <name evidence="5" type="ORF">ATY37_20425</name>
</gene>
<sequence length="189" mass="20461">MKKSTKIVFTVASLMASNLVFASDASFVLKALIGSKSLESAWDKDDEMDTIGFQMTYFPGSKPFGIALDLYGSGNEEEQGVTKSQTSVGEANLGIRWQAEVFSNISLLPYLGAGVSLVEVEKEIKTSGVKTTYDDNGVGYWIGGGLDYAFSNSWSIGFDVHYSKVDVKINSKELDAGGINWALSAGYRF</sequence>
<dbReference type="InterPro" id="IPR011250">
    <property type="entry name" value="OMP/PagP_B-barrel"/>
</dbReference>
<protein>
    <recommendedName>
        <fullName evidence="3">Outer membrane protein beta-barrel domain-containing protein</fullName>
    </recommendedName>
</protein>
<evidence type="ECO:0000313" key="4">
    <source>
        <dbReference type="EMBL" id="KYN82459.1"/>
    </source>
</evidence>
<feature type="domain" description="Outer membrane protein beta-barrel" evidence="3">
    <location>
        <begin position="13"/>
        <end position="189"/>
    </location>
</feature>
<evidence type="ECO:0000313" key="6">
    <source>
        <dbReference type="Proteomes" id="UP000075346"/>
    </source>
</evidence>
<dbReference type="Proteomes" id="UP000075609">
    <property type="component" value="Unassembled WGS sequence"/>
</dbReference>
<dbReference type="EMBL" id="LOBP01000180">
    <property type="protein sequence ID" value="KYN82459.1"/>
    <property type="molecule type" value="Genomic_DNA"/>
</dbReference>
<dbReference type="Proteomes" id="UP000075346">
    <property type="component" value="Unassembled WGS sequence"/>
</dbReference>
<feature type="signal peptide" evidence="2">
    <location>
        <begin position="1"/>
        <end position="22"/>
    </location>
</feature>